<sequence length="289" mass="30795">MVPLAIEWAWPETPVSIAITIVVAVAGRWLLLRAIKRGSELAVSRANQRRVDQGGDNAELYAARHAARAATMGSLLRSVTNVTIAVLTVLTVMAILNIPLTPILASAGVGGVALGFGAQSLVKDYLSGIFMIVEDQYGVGDLVDLGEASGTIEDVGLRVTRLRDSSGQVWYIRNGEIVRVGNQSQGWSTAIVDIPVDSGENSTHVIEVLEGVCREVYADPDYAKVLLEAPNVVGVQSVEAGRMTIRITAKTQPNQQFGVQRAILDRELQALKDAGIKGPRVLPAPPASL</sequence>
<dbReference type="Pfam" id="PF21082">
    <property type="entry name" value="MS_channel_3rd"/>
    <property type="match status" value="1"/>
</dbReference>
<feature type="transmembrane region" description="Helical" evidence="7">
    <location>
        <begin position="13"/>
        <end position="31"/>
    </location>
</feature>
<organism evidence="11 12">
    <name type="scientific">Micropruina glycogenica</name>
    <dbReference type="NCBI Taxonomy" id="75385"/>
    <lineage>
        <taxon>Bacteria</taxon>
        <taxon>Bacillati</taxon>
        <taxon>Actinomycetota</taxon>
        <taxon>Actinomycetes</taxon>
        <taxon>Propionibacteriales</taxon>
        <taxon>Nocardioidaceae</taxon>
        <taxon>Micropruina</taxon>
    </lineage>
</organism>
<dbReference type="Gene3D" id="1.10.287.1260">
    <property type="match status" value="1"/>
</dbReference>
<dbReference type="KEGG" id="mgg:MPLG2_3187"/>
<dbReference type="OrthoDB" id="4638917at2"/>
<dbReference type="GO" id="GO:0005886">
    <property type="term" value="C:plasma membrane"/>
    <property type="evidence" value="ECO:0007669"/>
    <property type="project" value="UniProtKB-SubCell"/>
</dbReference>
<evidence type="ECO:0000259" key="8">
    <source>
        <dbReference type="Pfam" id="PF00924"/>
    </source>
</evidence>
<dbReference type="PANTHER" id="PTHR30460:SF0">
    <property type="entry name" value="MODERATE CONDUCTANCE MECHANOSENSITIVE CHANNEL YBIO"/>
    <property type="match status" value="1"/>
</dbReference>
<feature type="domain" description="Mechanosensitive ion channel transmembrane helices 2/3" evidence="10">
    <location>
        <begin position="79"/>
        <end position="119"/>
    </location>
</feature>
<dbReference type="SUPFAM" id="SSF50182">
    <property type="entry name" value="Sm-like ribonucleoproteins"/>
    <property type="match status" value="1"/>
</dbReference>
<dbReference type="Proteomes" id="UP000238164">
    <property type="component" value="Chromosome 1"/>
</dbReference>
<keyword evidence="12" id="KW-1185">Reference proteome</keyword>
<dbReference type="InterPro" id="IPR049142">
    <property type="entry name" value="MS_channel_1st"/>
</dbReference>
<dbReference type="Pfam" id="PF21088">
    <property type="entry name" value="MS_channel_1st"/>
    <property type="match status" value="1"/>
</dbReference>
<dbReference type="SUPFAM" id="SSF82861">
    <property type="entry name" value="Mechanosensitive channel protein MscS (YggB), transmembrane region"/>
    <property type="match status" value="1"/>
</dbReference>
<dbReference type="InterPro" id="IPR011066">
    <property type="entry name" value="MscS_channel_C_sf"/>
</dbReference>
<dbReference type="InterPro" id="IPR049278">
    <property type="entry name" value="MS_channel_C"/>
</dbReference>
<dbReference type="Gene3D" id="2.30.30.60">
    <property type="match status" value="1"/>
</dbReference>
<dbReference type="InterPro" id="IPR011014">
    <property type="entry name" value="MscS_channel_TM-2"/>
</dbReference>
<keyword evidence="5 7" id="KW-1133">Transmembrane helix</keyword>
<evidence type="ECO:0000259" key="9">
    <source>
        <dbReference type="Pfam" id="PF21082"/>
    </source>
</evidence>
<gene>
    <name evidence="11" type="ORF">MPLG2_3187</name>
</gene>
<evidence type="ECO:0000256" key="4">
    <source>
        <dbReference type="ARBA" id="ARBA00022692"/>
    </source>
</evidence>
<evidence type="ECO:0000256" key="3">
    <source>
        <dbReference type="ARBA" id="ARBA00022475"/>
    </source>
</evidence>
<keyword evidence="4 7" id="KW-0812">Transmembrane</keyword>
<evidence type="ECO:0000313" key="11">
    <source>
        <dbReference type="EMBL" id="SPD88217.1"/>
    </source>
</evidence>
<evidence type="ECO:0000256" key="2">
    <source>
        <dbReference type="ARBA" id="ARBA00008017"/>
    </source>
</evidence>
<dbReference type="RefSeq" id="WP_105186772.1">
    <property type="nucleotide sequence ID" value="NZ_BAAAGO010000044.1"/>
</dbReference>
<feature type="transmembrane region" description="Helical" evidence="7">
    <location>
        <begin position="102"/>
        <end position="122"/>
    </location>
</feature>
<feature type="domain" description="Mechanosensitive ion channel MscS C-terminal" evidence="9">
    <location>
        <begin position="192"/>
        <end position="277"/>
    </location>
</feature>
<reference evidence="11 12" key="1">
    <citation type="submission" date="2018-02" db="EMBL/GenBank/DDBJ databases">
        <authorList>
            <person name="Cohen D.B."/>
            <person name="Kent A.D."/>
        </authorList>
    </citation>
    <scope>NUCLEOTIDE SEQUENCE [LARGE SCALE GENOMIC DNA]</scope>
    <source>
        <strain evidence="11">1</strain>
    </source>
</reference>
<dbReference type="GO" id="GO:0008381">
    <property type="term" value="F:mechanosensitive monoatomic ion channel activity"/>
    <property type="evidence" value="ECO:0007669"/>
    <property type="project" value="InterPro"/>
</dbReference>
<evidence type="ECO:0000256" key="5">
    <source>
        <dbReference type="ARBA" id="ARBA00022989"/>
    </source>
</evidence>
<dbReference type="SUPFAM" id="SSF82689">
    <property type="entry name" value="Mechanosensitive channel protein MscS (YggB), C-terminal domain"/>
    <property type="match status" value="1"/>
</dbReference>
<dbReference type="PANTHER" id="PTHR30460">
    <property type="entry name" value="MODERATE CONDUCTANCE MECHANOSENSITIVE CHANNEL YBIO"/>
    <property type="match status" value="1"/>
</dbReference>
<comment type="subcellular location">
    <subcellularLocation>
        <location evidence="1">Cell membrane</location>
        <topology evidence="1">Multi-pass membrane protein</topology>
    </subcellularLocation>
</comment>
<keyword evidence="6 7" id="KW-0472">Membrane</keyword>
<dbReference type="Gene3D" id="3.30.70.100">
    <property type="match status" value="1"/>
</dbReference>
<evidence type="ECO:0000256" key="1">
    <source>
        <dbReference type="ARBA" id="ARBA00004651"/>
    </source>
</evidence>
<dbReference type="InterPro" id="IPR023408">
    <property type="entry name" value="MscS_beta-dom_sf"/>
</dbReference>
<dbReference type="InterPro" id="IPR006685">
    <property type="entry name" value="MscS_channel_2nd"/>
</dbReference>
<dbReference type="EMBL" id="LT985188">
    <property type="protein sequence ID" value="SPD88217.1"/>
    <property type="molecule type" value="Genomic_DNA"/>
</dbReference>
<comment type="similarity">
    <text evidence="2">Belongs to the MscS (TC 1.A.23) family.</text>
</comment>
<dbReference type="AlphaFoldDB" id="A0A2N9JLA2"/>
<evidence type="ECO:0000256" key="6">
    <source>
        <dbReference type="ARBA" id="ARBA00023136"/>
    </source>
</evidence>
<accession>A0A2N9JLA2</accession>
<proteinExistence type="inferred from homology"/>
<dbReference type="InterPro" id="IPR045276">
    <property type="entry name" value="YbiO_bact"/>
</dbReference>
<protein>
    <submittedName>
        <fullName evidence="11">Mechanosensitive ion channel protein MscS</fullName>
    </submittedName>
</protein>
<name>A0A2N9JLA2_9ACTN</name>
<dbReference type="Pfam" id="PF00924">
    <property type="entry name" value="MS_channel_2nd"/>
    <property type="match status" value="1"/>
</dbReference>
<evidence type="ECO:0000259" key="10">
    <source>
        <dbReference type="Pfam" id="PF21088"/>
    </source>
</evidence>
<evidence type="ECO:0000313" key="12">
    <source>
        <dbReference type="Proteomes" id="UP000238164"/>
    </source>
</evidence>
<dbReference type="FunFam" id="2.30.30.60:FF:000001">
    <property type="entry name" value="MscS Mechanosensitive ion channel"/>
    <property type="match status" value="1"/>
</dbReference>
<feature type="transmembrane region" description="Helical" evidence="7">
    <location>
        <begin position="74"/>
        <end position="96"/>
    </location>
</feature>
<dbReference type="InterPro" id="IPR010920">
    <property type="entry name" value="LSM_dom_sf"/>
</dbReference>
<evidence type="ECO:0000256" key="7">
    <source>
        <dbReference type="SAM" id="Phobius"/>
    </source>
</evidence>
<keyword evidence="3" id="KW-1003">Cell membrane</keyword>
<feature type="domain" description="Mechanosensitive ion channel MscS" evidence="8">
    <location>
        <begin position="121"/>
        <end position="184"/>
    </location>
</feature>